<keyword evidence="2" id="KW-1185">Reference proteome</keyword>
<evidence type="ECO:0000313" key="2">
    <source>
        <dbReference type="Proteomes" id="UP000789920"/>
    </source>
</evidence>
<accession>A0ACA9SGY9</accession>
<evidence type="ECO:0000313" key="1">
    <source>
        <dbReference type="EMBL" id="CAG8837948.1"/>
    </source>
</evidence>
<organism evidence="1 2">
    <name type="scientific">Racocetra persica</name>
    <dbReference type="NCBI Taxonomy" id="160502"/>
    <lineage>
        <taxon>Eukaryota</taxon>
        <taxon>Fungi</taxon>
        <taxon>Fungi incertae sedis</taxon>
        <taxon>Mucoromycota</taxon>
        <taxon>Glomeromycotina</taxon>
        <taxon>Glomeromycetes</taxon>
        <taxon>Diversisporales</taxon>
        <taxon>Gigasporaceae</taxon>
        <taxon>Racocetra</taxon>
    </lineage>
</organism>
<reference evidence="1" key="1">
    <citation type="submission" date="2021-06" db="EMBL/GenBank/DDBJ databases">
        <authorList>
            <person name="Kallberg Y."/>
            <person name="Tangrot J."/>
            <person name="Rosling A."/>
        </authorList>
    </citation>
    <scope>NUCLEOTIDE SEQUENCE</scope>
    <source>
        <strain evidence="1">MA461A</strain>
    </source>
</reference>
<dbReference type="Proteomes" id="UP000789920">
    <property type="component" value="Unassembled WGS sequence"/>
</dbReference>
<dbReference type="EMBL" id="CAJVQC010119081">
    <property type="protein sequence ID" value="CAG8837948.1"/>
    <property type="molecule type" value="Genomic_DNA"/>
</dbReference>
<gene>
    <name evidence="1" type="ORF">RPERSI_LOCUS30487</name>
</gene>
<comment type="caution">
    <text evidence="1">The sequence shown here is derived from an EMBL/GenBank/DDBJ whole genome shotgun (WGS) entry which is preliminary data.</text>
</comment>
<name>A0ACA9SGY9_9GLOM</name>
<proteinExistence type="predicted"/>
<protein>
    <submittedName>
        <fullName evidence="1">35399_t:CDS:1</fullName>
    </submittedName>
</protein>
<feature type="non-terminal residue" evidence="1">
    <location>
        <position position="50"/>
    </location>
</feature>
<sequence>MSRFNHQYIIPFHRSMYIQPTSLYGVYGVQQRCQGVRWIFEKEPKVIGFL</sequence>